<dbReference type="PROSITE" id="PS50222">
    <property type="entry name" value="EF_HAND_2"/>
    <property type="match status" value="2"/>
</dbReference>
<feature type="domain" description="EF-hand" evidence="1">
    <location>
        <begin position="1"/>
        <end position="33"/>
    </location>
</feature>
<dbReference type="Proteomes" id="UP000035425">
    <property type="component" value="Unassembled WGS sequence"/>
</dbReference>
<feature type="domain" description="EF-hand" evidence="1">
    <location>
        <begin position="125"/>
        <end position="160"/>
    </location>
</feature>
<evidence type="ECO:0000259" key="1">
    <source>
        <dbReference type="PROSITE" id="PS50222"/>
    </source>
</evidence>
<evidence type="ECO:0000313" key="2">
    <source>
        <dbReference type="EMBL" id="KLL10665.1"/>
    </source>
</evidence>
<dbReference type="PROSITE" id="PS00018">
    <property type="entry name" value="EF_HAND_1"/>
    <property type="match status" value="2"/>
</dbReference>
<organism evidence="2 3">
    <name type="scientific">Protofrankia coriariae</name>
    <dbReference type="NCBI Taxonomy" id="1562887"/>
    <lineage>
        <taxon>Bacteria</taxon>
        <taxon>Bacillati</taxon>
        <taxon>Actinomycetota</taxon>
        <taxon>Actinomycetes</taxon>
        <taxon>Frankiales</taxon>
        <taxon>Frankiaceae</taxon>
        <taxon>Protofrankia</taxon>
    </lineage>
</organism>
<dbReference type="Gene3D" id="1.10.238.10">
    <property type="entry name" value="EF-hand"/>
    <property type="match status" value="1"/>
</dbReference>
<protein>
    <recommendedName>
        <fullName evidence="1">EF-hand domain-containing protein</fullName>
    </recommendedName>
</protein>
<dbReference type="InterPro" id="IPR011992">
    <property type="entry name" value="EF-hand-dom_pair"/>
</dbReference>
<gene>
    <name evidence="2" type="ORF">FrCorBMG51_16540</name>
</gene>
<dbReference type="Pfam" id="PF13202">
    <property type="entry name" value="EF-hand_5"/>
    <property type="match status" value="1"/>
</dbReference>
<accession>A0ABR5F1T0</accession>
<proteinExistence type="predicted"/>
<dbReference type="SUPFAM" id="SSF47473">
    <property type="entry name" value="EF-hand"/>
    <property type="match status" value="1"/>
</dbReference>
<comment type="caution">
    <text evidence="2">The sequence shown here is derived from an EMBL/GenBank/DDBJ whole genome shotgun (WGS) entry which is preliminary data.</text>
</comment>
<dbReference type="InterPro" id="IPR018247">
    <property type="entry name" value="EF_Hand_1_Ca_BS"/>
</dbReference>
<sequence length="174" mass="19811">MKIQQVFLALDADRDGQVGWPDYQDLVRRHLEVFGVPAADPRGVALLDAYRSLWREFLRHGRPRTPDWLTMPEFVTANRSLSLDTSRLDMVAGVPGAIFDVIDGDRDDQITQADFDRFLRGVWRIAAPDAIEAFTGHDMDGDGRISRAEFLWGVREFFFSSDLSVTGSRYFGRL</sequence>
<reference evidence="2 3" key="1">
    <citation type="submission" date="2014-12" db="EMBL/GenBank/DDBJ databases">
        <title>Frankia sp. BMG5.1 draft genome.</title>
        <authorList>
            <person name="Gtari M."/>
            <person name="Ghodhbane-Gtari F."/>
            <person name="Nouioui I."/>
            <person name="Ktari A."/>
            <person name="Hezbri K."/>
            <person name="Mimouni W."/>
            <person name="Sbissi I."/>
            <person name="Ayari A."/>
            <person name="Yamanaka T."/>
            <person name="Normand P."/>
            <person name="Tisa L.S."/>
            <person name="Boudabous A."/>
        </authorList>
    </citation>
    <scope>NUCLEOTIDE SEQUENCE [LARGE SCALE GENOMIC DNA]</scope>
    <source>
        <strain evidence="2 3">BMG5.1</strain>
    </source>
</reference>
<keyword evidence="3" id="KW-1185">Reference proteome</keyword>
<dbReference type="InterPro" id="IPR002048">
    <property type="entry name" value="EF_hand_dom"/>
</dbReference>
<dbReference type="Pfam" id="PF13833">
    <property type="entry name" value="EF-hand_8"/>
    <property type="match status" value="1"/>
</dbReference>
<dbReference type="SMART" id="SM00054">
    <property type="entry name" value="EFh"/>
    <property type="match status" value="3"/>
</dbReference>
<dbReference type="EMBL" id="JWIO01000028">
    <property type="protein sequence ID" value="KLL10665.1"/>
    <property type="molecule type" value="Genomic_DNA"/>
</dbReference>
<evidence type="ECO:0000313" key="3">
    <source>
        <dbReference type="Proteomes" id="UP000035425"/>
    </source>
</evidence>
<name>A0ABR5F1T0_9ACTN</name>